<dbReference type="Proteomes" id="UP000011666">
    <property type="component" value="Unassembled WGS sequence"/>
</dbReference>
<dbReference type="NCBIfam" id="NF041259">
    <property type="entry name" value="mono_DmmA_fam"/>
    <property type="match status" value="1"/>
</dbReference>
<dbReference type="AlphaFoldDB" id="M0QFK1"/>
<protein>
    <recommendedName>
        <fullName evidence="1">Dimethylamine monooxygenase subunit DmmA-like C-terminal domain-containing protein</fullName>
    </recommendedName>
</protein>
<dbReference type="Pfam" id="PF22289">
    <property type="entry name" value="DmmA-like_C"/>
    <property type="match status" value="1"/>
</dbReference>
<evidence type="ECO:0000313" key="3">
    <source>
        <dbReference type="Proteomes" id="UP000011666"/>
    </source>
</evidence>
<name>M0QFK1_9ACTN</name>
<dbReference type="STRING" id="1223545.GS4_07_00920"/>
<dbReference type="InterPro" id="IPR048037">
    <property type="entry name" value="DmmA-like_C"/>
</dbReference>
<accession>M0QFK1</accession>
<gene>
    <name evidence="2" type="ORF">GS4_07_00920</name>
</gene>
<dbReference type="eggNOG" id="ENOG5030T00">
    <property type="taxonomic scope" value="Bacteria"/>
</dbReference>
<feature type="domain" description="Dimethylamine monooxygenase subunit DmmA-like C-terminal" evidence="1">
    <location>
        <begin position="115"/>
        <end position="158"/>
    </location>
</feature>
<comment type="caution">
    <text evidence="2">The sequence shown here is derived from an EMBL/GenBank/DDBJ whole genome shotgun (WGS) entry which is preliminary data.</text>
</comment>
<evidence type="ECO:0000313" key="2">
    <source>
        <dbReference type="EMBL" id="GAC67343.1"/>
    </source>
</evidence>
<proteinExistence type="predicted"/>
<dbReference type="OrthoDB" id="3579011at2"/>
<evidence type="ECO:0000259" key="1">
    <source>
        <dbReference type="Pfam" id="PF22289"/>
    </source>
</evidence>
<reference evidence="2 3" key="1">
    <citation type="submission" date="2013-01" db="EMBL/GenBank/DDBJ databases">
        <title>Whole genome shotgun sequence of Gordonia soli NBRC 108243.</title>
        <authorList>
            <person name="Isaki-Nakamura S."/>
            <person name="Hosoyama A."/>
            <person name="Tsuchikane K."/>
            <person name="Ando Y."/>
            <person name="Baba S."/>
            <person name="Ohji S."/>
            <person name="Hamada M."/>
            <person name="Tamura T."/>
            <person name="Yamazoe A."/>
            <person name="Yamazaki S."/>
            <person name="Fujita N."/>
        </authorList>
    </citation>
    <scope>NUCLEOTIDE SEQUENCE [LARGE SCALE GENOMIC DNA]</scope>
    <source>
        <strain evidence="2 3">NBRC 108243</strain>
    </source>
</reference>
<organism evidence="2 3">
    <name type="scientific">Gordonia soli NBRC 108243</name>
    <dbReference type="NCBI Taxonomy" id="1223545"/>
    <lineage>
        <taxon>Bacteria</taxon>
        <taxon>Bacillati</taxon>
        <taxon>Actinomycetota</taxon>
        <taxon>Actinomycetes</taxon>
        <taxon>Mycobacteriales</taxon>
        <taxon>Gordoniaceae</taxon>
        <taxon>Gordonia</taxon>
    </lineage>
</organism>
<sequence length="167" mass="17670">MATTSVPRWSARALDEADIDPLAANVLVVTTGPTAAAHVENRRDAMAAAHTVIDVAELGDALSESRTGWRFVLVGDGAAVARARTEVLGAGAIDDEIVTVALDEMSGFGDGARDVFCAHCHATTATDAGIDESMVCDGCDVTLVVYHHFSRRRHAYLGYRPDAEELS</sequence>
<dbReference type="RefSeq" id="WP_007618406.1">
    <property type="nucleotide sequence ID" value="NZ_BANX01000007.1"/>
</dbReference>
<dbReference type="EMBL" id="BANX01000007">
    <property type="protein sequence ID" value="GAC67343.1"/>
    <property type="molecule type" value="Genomic_DNA"/>
</dbReference>
<keyword evidence="3" id="KW-1185">Reference proteome</keyword>